<feature type="signal peptide" evidence="1">
    <location>
        <begin position="1"/>
        <end position="21"/>
    </location>
</feature>
<evidence type="ECO:0000256" key="1">
    <source>
        <dbReference type="SAM" id="SignalP"/>
    </source>
</evidence>
<dbReference type="EMBL" id="PPSK01000010">
    <property type="protein sequence ID" value="POB03015.1"/>
    <property type="molecule type" value="Genomic_DNA"/>
</dbReference>
<dbReference type="OrthoDB" id="9810174at2"/>
<sequence length="466" mass="49806">MNAYRTVHTPAGLAMMAAAQASGSPINLVEMAVGDGNGNPVAPEVLTTGLVRERYRATINSATQHPGEPNRWTVELVIPVSVGGFVMREVGVFDSNGTLFAVANLPDAQKPAEADGAYSDTVVRMEFLVTNAEDVTFLIDPSAIVATRTWIMNNFTSAQLLPGGNTGQVLTKQSNADGDVDWEDPDAANVTVDMIEERQTLAAGQTQIDLAVCTTRGLAVYIEGVRINQGALAAEWEKNPADEDASIILGKSWPAGTKVLMAQNEPSNMASPPLERDRNLADVPDKDAGRNHLGVYSKEESDLLAPAGQVAYFATPTPPNGWLKANGALVSRVAYARLFAALGESWGAGDGFNTFKLPDLRGEFIRGHDNGRGVDIGRVFGTVQQGAVGEHEHILFTNEIVHMNSYPVRDANDYVTFYGSSSNDPAYRMTRSLTAQKPSMGKSGGVHSGAGETRPRNVALLACIKY</sequence>
<dbReference type="InterPro" id="IPR022225">
    <property type="entry name" value="Phage_tail_fibre_N"/>
</dbReference>
<evidence type="ECO:0000259" key="2">
    <source>
        <dbReference type="Pfam" id="PF07484"/>
    </source>
</evidence>
<dbReference type="AlphaFoldDB" id="A0A2P4EUA2"/>
<evidence type="ECO:0000259" key="3">
    <source>
        <dbReference type="Pfam" id="PF12571"/>
    </source>
</evidence>
<accession>A0A2P4EUA2</accession>
<keyword evidence="5" id="KW-1185">Reference proteome</keyword>
<dbReference type="PANTHER" id="PTHR35191:SF1">
    <property type="entry name" value="PROPHAGE SIDE TAIL FIBER PROTEIN HOMOLOG STFQ-RELATED"/>
    <property type="match status" value="1"/>
</dbReference>
<comment type="caution">
    <text evidence="4">The sequence shown here is derived from an EMBL/GenBank/DDBJ whole genome shotgun (WGS) entry which is preliminary data.</text>
</comment>
<dbReference type="InterPro" id="IPR037053">
    <property type="entry name" value="Phage_tail_collar_dom_sf"/>
</dbReference>
<reference evidence="4 5" key="1">
    <citation type="submission" date="2018-01" db="EMBL/GenBank/DDBJ databases">
        <title>Draft genome of the type strain Pseudomonas oceani DSM 100277 isolated from the deep water in Okinawa trough, northwestern Pacific Ocean.</title>
        <authorList>
            <person name="Gomila M."/>
            <person name="Mulet M."/>
            <person name="Garcia-Valdes E."/>
            <person name="Lalucat J."/>
        </authorList>
    </citation>
    <scope>NUCLEOTIDE SEQUENCE [LARGE SCALE GENOMIC DNA]</scope>
    <source>
        <strain evidence="4 5">DSM 100277</strain>
    </source>
</reference>
<dbReference type="RefSeq" id="WP_104738638.1">
    <property type="nucleotide sequence ID" value="NZ_BMHR01000010.1"/>
</dbReference>
<dbReference type="InterPro" id="IPR011083">
    <property type="entry name" value="Phage_tail_collar_dom"/>
</dbReference>
<dbReference type="Pfam" id="PF07484">
    <property type="entry name" value="Collar"/>
    <property type="match status" value="1"/>
</dbReference>
<evidence type="ECO:0000313" key="4">
    <source>
        <dbReference type="EMBL" id="POB03015.1"/>
    </source>
</evidence>
<evidence type="ECO:0000313" key="5">
    <source>
        <dbReference type="Proteomes" id="UP000243451"/>
    </source>
</evidence>
<protein>
    <submittedName>
        <fullName evidence="4">Phage tail protein</fullName>
    </submittedName>
</protein>
<dbReference type="PANTHER" id="PTHR35191">
    <property type="entry name" value="PROPHAGE SIDE TAIL FIBER PROTEIN HOMOLOG STFQ-RELATED"/>
    <property type="match status" value="1"/>
</dbReference>
<feature type="domain" description="Phage tail fibre protein N-terminal" evidence="3">
    <location>
        <begin position="2"/>
        <end position="148"/>
    </location>
</feature>
<dbReference type="Pfam" id="PF12571">
    <property type="entry name" value="Phage_tail_fib"/>
    <property type="match status" value="1"/>
</dbReference>
<dbReference type="Proteomes" id="UP000243451">
    <property type="component" value="Unassembled WGS sequence"/>
</dbReference>
<feature type="domain" description="Phage tail collar" evidence="2">
    <location>
        <begin position="308"/>
        <end position="365"/>
    </location>
</feature>
<gene>
    <name evidence="4" type="ORF">C1949_11655</name>
</gene>
<dbReference type="Gene3D" id="3.90.1340.10">
    <property type="entry name" value="Phage tail collar domain"/>
    <property type="match status" value="1"/>
</dbReference>
<organism evidence="4 5">
    <name type="scientific">Halopseudomonas oceani</name>
    <dbReference type="NCBI Taxonomy" id="1708783"/>
    <lineage>
        <taxon>Bacteria</taxon>
        <taxon>Pseudomonadati</taxon>
        <taxon>Pseudomonadota</taxon>
        <taxon>Gammaproteobacteria</taxon>
        <taxon>Pseudomonadales</taxon>
        <taxon>Pseudomonadaceae</taxon>
        <taxon>Halopseudomonas</taxon>
    </lineage>
</organism>
<name>A0A2P4EUA2_9GAMM</name>
<dbReference type="InterPro" id="IPR051934">
    <property type="entry name" value="Phage_Tail_Fiber_Structural"/>
</dbReference>
<feature type="chain" id="PRO_5015174534" evidence="1">
    <location>
        <begin position="22"/>
        <end position="466"/>
    </location>
</feature>
<keyword evidence="1" id="KW-0732">Signal</keyword>
<dbReference type="SUPFAM" id="SSF88874">
    <property type="entry name" value="Receptor-binding domain of short tail fibre protein gp12"/>
    <property type="match status" value="1"/>
</dbReference>
<proteinExistence type="predicted"/>